<dbReference type="PaxDb" id="3218-PP1S169_63V6.1"/>
<evidence type="ECO:0000313" key="6">
    <source>
        <dbReference type="EMBL" id="PNR54054.1"/>
    </source>
</evidence>
<proteinExistence type="predicted"/>
<evidence type="ECO:0000259" key="5">
    <source>
        <dbReference type="PROSITE" id="PS50102"/>
    </source>
</evidence>
<dbReference type="GO" id="GO:0016607">
    <property type="term" value="C:nuclear speck"/>
    <property type="evidence" value="ECO:0000318"/>
    <property type="project" value="GO_Central"/>
</dbReference>
<dbReference type="InterPro" id="IPR000504">
    <property type="entry name" value="RRM_dom"/>
</dbReference>
<evidence type="ECO:0000313" key="8">
    <source>
        <dbReference type="Proteomes" id="UP000006727"/>
    </source>
</evidence>
<dbReference type="RefSeq" id="XP_024376774.1">
    <property type="nucleotide sequence ID" value="XM_024521006.2"/>
</dbReference>
<accession>A0A2K1KJU2</accession>
<evidence type="ECO:0000313" key="7">
    <source>
        <dbReference type="EnsemblPlants" id="Pp3c5_15600V3.1"/>
    </source>
</evidence>
<organism evidence="6">
    <name type="scientific">Physcomitrium patens</name>
    <name type="common">Spreading-leaved earth moss</name>
    <name type="synonym">Physcomitrella patens</name>
    <dbReference type="NCBI Taxonomy" id="3218"/>
    <lineage>
        <taxon>Eukaryota</taxon>
        <taxon>Viridiplantae</taxon>
        <taxon>Streptophyta</taxon>
        <taxon>Embryophyta</taxon>
        <taxon>Bryophyta</taxon>
        <taxon>Bryophytina</taxon>
        <taxon>Bryopsida</taxon>
        <taxon>Funariidae</taxon>
        <taxon>Funariales</taxon>
        <taxon>Funariaceae</taxon>
        <taxon>Physcomitrium</taxon>
    </lineage>
</organism>
<dbReference type="EnsemblPlants" id="Pp3c5_15600V3.2">
    <property type="protein sequence ID" value="Pp3c5_15600V3.2"/>
    <property type="gene ID" value="Pp3c5_15600"/>
</dbReference>
<dbReference type="RefSeq" id="XP_024376773.1">
    <property type="nucleotide sequence ID" value="XM_024521005.2"/>
</dbReference>
<keyword evidence="2" id="KW-0508">mRNA splicing</keyword>
<sequence length="257" mass="28908">MGRTRSRSYSPIARRDRSRSPTRRSRRRDADDGGIRRKSWRGRELGGRYSSAPTSLLVRNIARDSRPEDVRIPFERFGPVKDVYLPKDYYSGEPRGFGFIQYLDPADAADAQYHMDRQFIAGREITVVFAEENRKKPSEMRVKERSSTPTGRGLSHGHGGNRGGGFNSDKYRRRSPGRRFRSVSPSRSPPTRRHSSRDRLAGRDKRSCKHNASPLGSPAAKRSSSPDTNGQGAGKSWSRSLSPRTARSSPSKSDSLE</sequence>
<dbReference type="OMA" id="MRETNGM"/>
<feature type="region of interest" description="Disordered" evidence="4">
    <location>
        <begin position="1"/>
        <end position="49"/>
    </location>
</feature>
<dbReference type="STRING" id="3218.A0A2K1KJU2"/>
<evidence type="ECO:0000256" key="1">
    <source>
        <dbReference type="ARBA" id="ARBA00022664"/>
    </source>
</evidence>
<dbReference type="SMART" id="SM00360">
    <property type="entry name" value="RRM"/>
    <property type="match status" value="1"/>
</dbReference>
<keyword evidence="1" id="KW-0507">mRNA processing</keyword>
<protein>
    <recommendedName>
        <fullName evidence="5">RRM domain-containing protein</fullName>
    </recommendedName>
</protein>
<dbReference type="Gene3D" id="3.30.70.330">
    <property type="match status" value="1"/>
</dbReference>
<dbReference type="Proteomes" id="UP000006727">
    <property type="component" value="Chromosome 5"/>
</dbReference>
<dbReference type="EnsemblPlants" id="Pp3c5_15600V3.1">
    <property type="protein sequence ID" value="Pp3c5_15600V3.1"/>
    <property type="gene ID" value="Pp3c5_15600"/>
</dbReference>
<feature type="domain" description="RRM" evidence="5">
    <location>
        <begin position="54"/>
        <end position="132"/>
    </location>
</feature>
<dbReference type="RefSeq" id="XP_073390487.1">
    <property type="nucleotide sequence ID" value="XM_073534386.1"/>
</dbReference>
<dbReference type="EMBL" id="ABEU02000005">
    <property type="protein sequence ID" value="PNR54054.1"/>
    <property type="molecule type" value="Genomic_DNA"/>
</dbReference>
<reference evidence="6 8" key="1">
    <citation type="journal article" date="2008" name="Science">
        <title>The Physcomitrella genome reveals evolutionary insights into the conquest of land by plants.</title>
        <authorList>
            <person name="Rensing S."/>
            <person name="Lang D."/>
            <person name="Zimmer A."/>
            <person name="Terry A."/>
            <person name="Salamov A."/>
            <person name="Shapiro H."/>
            <person name="Nishiyama T."/>
            <person name="Perroud P.-F."/>
            <person name="Lindquist E."/>
            <person name="Kamisugi Y."/>
            <person name="Tanahashi T."/>
            <person name="Sakakibara K."/>
            <person name="Fujita T."/>
            <person name="Oishi K."/>
            <person name="Shin-I T."/>
            <person name="Kuroki Y."/>
            <person name="Toyoda A."/>
            <person name="Suzuki Y."/>
            <person name="Hashimoto A."/>
            <person name="Yamaguchi K."/>
            <person name="Sugano A."/>
            <person name="Kohara Y."/>
            <person name="Fujiyama A."/>
            <person name="Anterola A."/>
            <person name="Aoki S."/>
            <person name="Ashton N."/>
            <person name="Barbazuk W.B."/>
            <person name="Barker E."/>
            <person name="Bennetzen J."/>
            <person name="Bezanilla M."/>
            <person name="Blankenship R."/>
            <person name="Cho S.H."/>
            <person name="Dutcher S."/>
            <person name="Estelle M."/>
            <person name="Fawcett J.A."/>
            <person name="Gundlach H."/>
            <person name="Hanada K."/>
            <person name="Heyl A."/>
            <person name="Hicks K.A."/>
            <person name="Hugh J."/>
            <person name="Lohr M."/>
            <person name="Mayer K."/>
            <person name="Melkozernov A."/>
            <person name="Murata T."/>
            <person name="Nelson D."/>
            <person name="Pils B."/>
            <person name="Prigge M."/>
            <person name="Reiss B."/>
            <person name="Renner T."/>
            <person name="Rombauts S."/>
            <person name="Rushton P."/>
            <person name="Sanderfoot A."/>
            <person name="Schween G."/>
            <person name="Shiu S.-H."/>
            <person name="Stueber K."/>
            <person name="Theodoulou F.L."/>
            <person name="Tu H."/>
            <person name="Van de Peer Y."/>
            <person name="Verrier P.J."/>
            <person name="Waters E."/>
            <person name="Wood A."/>
            <person name="Yang L."/>
            <person name="Cove D."/>
            <person name="Cuming A."/>
            <person name="Hasebe M."/>
            <person name="Lucas S."/>
            <person name="Mishler D.B."/>
            <person name="Reski R."/>
            <person name="Grigoriev I."/>
            <person name="Quatrano R.S."/>
            <person name="Boore J.L."/>
        </authorList>
    </citation>
    <scope>NUCLEOTIDE SEQUENCE [LARGE SCALE GENOMIC DNA]</scope>
    <source>
        <strain evidence="7 8">cv. Gransden 2004</strain>
    </source>
</reference>
<dbReference type="Gramene" id="Pp3c5_15600V3.4">
    <property type="protein sequence ID" value="Pp3c5_15600V3.4"/>
    <property type="gene ID" value="Pp3c5_15600"/>
</dbReference>
<dbReference type="Pfam" id="PF00076">
    <property type="entry name" value="RRM_1"/>
    <property type="match status" value="1"/>
</dbReference>
<evidence type="ECO:0000256" key="3">
    <source>
        <dbReference type="PROSITE-ProRule" id="PRU00176"/>
    </source>
</evidence>
<dbReference type="Gramene" id="Pp3c5_15600V3.2">
    <property type="protein sequence ID" value="Pp3c5_15600V3.2"/>
    <property type="gene ID" value="Pp3c5_15600"/>
</dbReference>
<feature type="region of interest" description="Disordered" evidence="4">
    <location>
        <begin position="132"/>
        <end position="257"/>
    </location>
</feature>
<feature type="compositionally biased region" description="Polar residues" evidence="4">
    <location>
        <begin position="237"/>
        <end position="257"/>
    </location>
</feature>
<dbReference type="RefSeq" id="XP_024376776.1">
    <property type="nucleotide sequence ID" value="XM_024521008.2"/>
</dbReference>
<dbReference type="GeneID" id="112282877"/>
<feature type="compositionally biased region" description="Basic residues" evidence="4">
    <location>
        <begin position="171"/>
        <end position="181"/>
    </location>
</feature>
<evidence type="ECO:0000256" key="4">
    <source>
        <dbReference type="SAM" id="MobiDB-lite"/>
    </source>
</evidence>
<dbReference type="InterPro" id="IPR035979">
    <property type="entry name" value="RBD_domain_sf"/>
</dbReference>
<dbReference type="InterPro" id="IPR012677">
    <property type="entry name" value="Nucleotide-bd_a/b_plait_sf"/>
</dbReference>
<evidence type="ECO:0000256" key="2">
    <source>
        <dbReference type="ARBA" id="ARBA00023187"/>
    </source>
</evidence>
<feature type="compositionally biased region" description="Gly residues" evidence="4">
    <location>
        <begin position="154"/>
        <end position="166"/>
    </location>
</feature>
<dbReference type="GO" id="GO:0006397">
    <property type="term" value="P:mRNA processing"/>
    <property type="evidence" value="ECO:0007669"/>
    <property type="project" value="UniProtKB-KW"/>
</dbReference>
<feature type="compositionally biased region" description="Basic and acidic residues" evidence="4">
    <location>
        <begin position="28"/>
        <end position="46"/>
    </location>
</feature>
<dbReference type="RefSeq" id="XP_024376777.1">
    <property type="nucleotide sequence ID" value="XM_024521009.2"/>
</dbReference>
<dbReference type="SUPFAM" id="SSF54928">
    <property type="entry name" value="RNA-binding domain, RBD"/>
    <property type="match status" value="1"/>
</dbReference>
<dbReference type="RefSeq" id="XP_024376775.1">
    <property type="nucleotide sequence ID" value="XM_024521007.2"/>
</dbReference>
<name>A0A2K1KJU2_PHYPA</name>
<dbReference type="GO" id="GO:0000381">
    <property type="term" value="P:regulation of alternative mRNA splicing, via spliceosome"/>
    <property type="evidence" value="ECO:0000318"/>
    <property type="project" value="GO_Central"/>
</dbReference>
<dbReference type="PROSITE" id="PS50102">
    <property type="entry name" value="RRM"/>
    <property type="match status" value="1"/>
</dbReference>
<reference evidence="7" key="3">
    <citation type="submission" date="2020-12" db="UniProtKB">
        <authorList>
            <consortium name="EnsemblPlants"/>
        </authorList>
    </citation>
    <scope>IDENTIFICATION</scope>
</reference>
<dbReference type="RefSeq" id="XP_073390485.1">
    <property type="nucleotide sequence ID" value="XM_073534384.1"/>
</dbReference>
<dbReference type="AlphaFoldDB" id="A0A2K1KJU2"/>
<dbReference type="PANTHER" id="PTHR23147">
    <property type="entry name" value="SERINE/ARGININE RICH SPLICING FACTOR"/>
    <property type="match status" value="1"/>
</dbReference>
<dbReference type="Gramene" id="Pp3c5_15600V3.1">
    <property type="protein sequence ID" value="Pp3c5_15600V3.1"/>
    <property type="gene ID" value="Pp3c5_15600"/>
</dbReference>
<dbReference type="GO" id="GO:0003729">
    <property type="term" value="F:mRNA binding"/>
    <property type="evidence" value="ECO:0000318"/>
    <property type="project" value="GO_Central"/>
</dbReference>
<keyword evidence="3" id="KW-0694">RNA-binding</keyword>
<dbReference type="OrthoDB" id="439808at2759"/>
<dbReference type="InterPro" id="IPR050907">
    <property type="entry name" value="SRSF"/>
</dbReference>
<gene>
    <name evidence="7" type="primary">LOC112282877</name>
    <name evidence="6" type="ORF">PHYPA_007730</name>
</gene>
<dbReference type="GO" id="GO:0008380">
    <property type="term" value="P:RNA splicing"/>
    <property type="evidence" value="ECO:0007669"/>
    <property type="project" value="UniProtKB-KW"/>
</dbReference>
<feature type="compositionally biased region" description="Basic and acidic residues" evidence="4">
    <location>
        <begin position="132"/>
        <end position="146"/>
    </location>
</feature>
<reference evidence="6 8" key="2">
    <citation type="journal article" date="2018" name="Plant J.">
        <title>The Physcomitrella patens chromosome-scale assembly reveals moss genome structure and evolution.</title>
        <authorList>
            <person name="Lang D."/>
            <person name="Ullrich K.K."/>
            <person name="Murat F."/>
            <person name="Fuchs J."/>
            <person name="Jenkins J."/>
            <person name="Haas F.B."/>
            <person name="Piednoel M."/>
            <person name="Gundlach H."/>
            <person name="Van Bel M."/>
            <person name="Meyberg R."/>
            <person name="Vives C."/>
            <person name="Morata J."/>
            <person name="Symeonidi A."/>
            <person name="Hiss M."/>
            <person name="Muchero W."/>
            <person name="Kamisugi Y."/>
            <person name="Saleh O."/>
            <person name="Blanc G."/>
            <person name="Decker E.L."/>
            <person name="van Gessel N."/>
            <person name="Grimwood J."/>
            <person name="Hayes R.D."/>
            <person name="Graham S.W."/>
            <person name="Gunter L.E."/>
            <person name="McDaniel S.F."/>
            <person name="Hoernstein S.N.W."/>
            <person name="Larsson A."/>
            <person name="Li F.W."/>
            <person name="Perroud P.F."/>
            <person name="Phillips J."/>
            <person name="Ranjan P."/>
            <person name="Rokshar D.S."/>
            <person name="Rothfels C.J."/>
            <person name="Schneider L."/>
            <person name="Shu S."/>
            <person name="Stevenson D.W."/>
            <person name="Thummler F."/>
            <person name="Tillich M."/>
            <person name="Villarreal Aguilar J.C."/>
            <person name="Widiez T."/>
            <person name="Wong G.K."/>
            <person name="Wymore A."/>
            <person name="Zhang Y."/>
            <person name="Zimmer A.D."/>
            <person name="Quatrano R.S."/>
            <person name="Mayer K.F.X."/>
            <person name="Goodstein D."/>
            <person name="Casacuberta J.M."/>
            <person name="Vandepoele K."/>
            <person name="Reski R."/>
            <person name="Cuming A.C."/>
            <person name="Tuskan G.A."/>
            <person name="Maumus F."/>
            <person name="Salse J."/>
            <person name="Schmutz J."/>
            <person name="Rensing S.A."/>
        </authorList>
    </citation>
    <scope>NUCLEOTIDE SEQUENCE [LARGE SCALE GENOMIC DNA]</scope>
    <source>
        <strain evidence="7 8">cv. Gransden 2004</strain>
    </source>
</reference>
<keyword evidence="8" id="KW-1185">Reference proteome</keyword>
<dbReference type="EnsemblPlants" id="Pp3c5_15600V3.4">
    <property type="protein sequence ID" value="Pp3c5_15600V3.4"/>
    <property type="gene ID" value="Pp3c5_15600"/>
</dbReference>